<reference evidence="2" key="1">
    <citation type="journal article" date="2019" name="Int. J. Syst. Evol. Microbiol.">
        <title>The Global Catalogue of Microorganisms (GCM) 10K type strain sequencing project: providing services to taxonomists for standard genome sequencing and annotation.</title>
        <authorList>
            <consortium name="The Broad Institute Genomics Platform"/>
            <consortium name="The Broad Institute Genome Sequencing Center for Infectious Disease"/>
            <person name="Wu L."/>
            <person name="Ma J."/>
        </authorList>
    </citation>
    <scope>NUCLEOTIDE SEQUENCE [LARGE SCALE GENOMIC DNA]</scope>
    <source>
        <strain evidence="2">NBRC 103166</strain>
    </source>
</reference>
<proteinExistence type="predicted"/>
<name>A0ABQ6E151_9GAMM</name>
<accession>A0ABQ6E151</accession>
<evidence type="ECO:0000313" key="2">
    <source>
        <dbReference type="Proteomes" id="UP001157353"/>
    </source>
</evidence>
<protein>
    <submittedName>
        <fullName evidence="1">Uncharacterized protein</fullName>
    </submittedName>
</protein>
<evidence type="ECO:0000313" key="1">
    <source>
        <dbReference type="EMBL" id="GLS90969.1"/>
    </source>
</evidence>
<dbReference type="EMBL" id="BSPQ01000005">
    <property type="protein sequence ID" value="GLS90969.1"/>
    <property type="molecule type" value="Genomic_DNA"/>
</dbReference>
<gene>
    <name evidence="1" type="ORF">GCM10007916_20360</name>
</gene>
<comment type="caution">
    <text evidence="1">The sequence shown here is derived from an EMBL/GenBank/DDBJ whole genome shotgun (WGS) entry which is preliminary data.</text>
</comment>
<organism evidence="1 2">
    <name type="scientific">Psychromonas marina</name>
    <dbReference type="NCBI Taxonomy" id="88364"/>
    <lineage>
        <taxon>Bacteria</taxon>
        <taxon>Pseudomonadati</taxon>
        <taxon>Pseudomonadota</taxon>
        <taxon>Gammaproteobacteria</taxon>
        <taxon>Alteromonadales</taxon>
        <taxon>Psychromonadaceae</taxon>
        <taxon>Psychromonas</taxon>
    </lineage>
</organism>
<keyword evidence="2" id="KW-1185">Reference proteome</keyword>
<dbReference type="Proteomes" id="UP001157353">
    <property type="component" value="Unassembled WGS sequence"/>
</dbReference>
<sequence length="69" mass="7532">MKTITKVIASPRGIFRSDKKLIAGLQIIATNRESKKGTTIGDAVLIPASEITMAEKYRAIRAEADIFVI</sequence>